<keyword evidence="1" id="KW-1133">Transmembrane helix</keyword>
<accession>A0A3B0R895</accession>
<proteinExistence type="predicted"/>
<feature type="transmembrane region" description="Helical" evidence="1">
    <location>
        <begin position="34"/>
        <end position="51"/>
    </location>
</feature>
<evidence type="ECO:0000256" key="1">
    <source>
        <dbReference type="SAM" id="Phobius"/>
    </source>
</evidence>
<organism evidence="2">
    <name type="scientific">hydrothermal vent metagenome</name>
    <dbReference type="NCBI Taxonomy" id="652676"/>
    <lineage>
        <taxon>unclassified sequences</taxon>
        <taxon>metagenomes</taxon>
        <taxon>ecological metagenomes</taxon>
    </lineage>
</organism>
<name>A0A3B0R895_9ZZZZ</name>
<reference evidence="2" key="1">
    <citation type="submission" date="2018-06" db="EMBL/GenBank/DDBJ databases">
        <authorList>
            <person name="Zhirakovskaya E."/>
        </authorList>
    </citation>
    <scope>NUCLEOTIDE SEQUENCE</scope>
</reference>
<feature type="transmembrane region" description="Helical" evidence="1">
    <location>
        <begin position="71"/>
        <end position="91"/>
    </location>
</feature>
<keyword evidence="1" id="KW-0812">Transmembrane</keyword>
<protein>
    <submittedName>
        <fullName evidence="2">Uncharacterized protein</fullName>
    </submittedName>
</protein>
<keyword evidence="1" id="KW-0472">Membrane</keyword>
<dbReference type="AlphaFoldDB" id="A0A3B0R895"/>
<dbReference type="EMBL" id="UOEB01000210">
    <property type="protein sequence ID" value="VAV85256.1"/>
    <property type="molecule type" value="Genomic_DNA"/>
</dbReference>
<sequence length="112" mass="13251">MYVYLAIHLIIILRFLIREQKNINKKNKITDKKWMFDSIITSLVGIGFLMYMPIQVLNFMDDANWSIQNQIISSIIFALFSIFSYILVKIISVKVTTQMSKLYPEYNLYKKA</sequence>
<evidence type="ECO:0000313" key="2">
    <source>
        <dbReference type="EMBL" id="VAV85256.1"/>
    </source>
</evidence>
<gene>
    <name evidence="2" type="ORF">MNBD_BACTEROID02-1037</name>
</gene>